<dbReference type="RefSeq" id="WP_006314195.1">
    <property type="nucleotide sequence ID" value="NZ_ARZA01000196.1"/>
</dbReference>
<dbReference type="AlphaFoldDB" id="R1ASX8"/>
<dbReference type="EMBL" id="ARZA01000196">
    <property type="protein sequence ID" value="EOD00253.1"/>
    <property type="molecule type" value="Genomic_DNA"/>
</dbReference>
<keyword evidence="3" id="KW-1185">Reference proteome</keyword>
<protein>
    <submittedName>
        <fullName evidence="2">Uncharacterized protein</fullName>
    </submittedName>
</protein>
<dbReference type="eggNOG" id="COG1196">
    <property type="taxonomic scope" value="Bacteria"/>
</dbReference>
<feature type="coiled-coil region" evidence="1">
    <location>
        <begin position="49"/>
        <end position="140"/>
    </location>
</feature>
<feature type="coiled-coil region" evidence="1">
    <location>
        <begin position="427"/>
        <end position="454"/>
    </location>
</feature>
<sequence>MFIITDYEGRNIIEKDEVIEERYLYPTSWEKNLEQDNFTNWKKIVGVKAKESTENRKQKENEIERYNRFLHELKRFYDEYPYEYYQELQETLKELKKGINKLETKIKDREIRLSEIDRQINDYQRKIEEFKGEENLLNIKIQKYFEYIEEKDKKQRTEEDKYRVEERIKAIDNDIDKYDVEVKHINEKLVDINEDLRETNELINDIKTNQLYQEVKKFPAKHTDKSKEVLKQERQYLKDILNEKQSGRSEIENELKHYEQIKADLEIELNKTYRQAEYDIDERFIFPINGEDEIDRLINQINELKPKIDEIKKEFEKRTKEYNDKFKEYEIREKDFYEQYNDIYTFKKSLSLVKEELDREETELQKENTYISTLIDRCKKELKDIDNSINELERYNMRYSFLIDEVTVKSLSPEIIQDYPYKRKEIVKNLIEKLEELYINVDKLNEIVEKRKNKFIIFCEDNIKDIKLKKMAVKGVENKNKYNEILNWKTKLKDRISRTIKIAEDDMRQHDEELQHFINHLHTYLSNLAEELRMIPKKTKVKIDGRWKEIYIFDVPSWDEQEGKEELRKHIDWMVSQLEGDTYKDENGKEDYALIKKNIEKWLQSKQLLKNVMKSNEIKVKCRKVTNDGKVNSAPHSWERSNKWSGGEKWSKNMALFLGILNYLAEKRQHISVNKKRNRTVIMDNPFGKASSDHVLDPVFFIAEQLGFQIIALTAHAEGKFIRNYFPVVYSCKLRPSVNNESLIITKEKEIRYTFFKDNDPQSLERLGEQEQLSLFET</sequence>
<name>R1ASX8_9FIRM</name>
<proteinExistence type="predicted"/>
<reference evidence="2 3" key="1">
    <citation type="journal article" date="2015" name="Geomicrobiol. J.">
        <title>Caldisalinibacter kiritimatiensis gen. nov., sp. nov., a moderately thermohalophilic thiosulfate-reducing bacterium from a hypersaline microbial mat.</title>
        <authorList>
            <person name="Ben Hania W."/>
            <person name="Joseph M."/>
            <person name="Fiebig A."/>
            <person name="Bunk B."/>
            <person name="Klenk H.-P."/>
            <person name="Fardeau M.-L."/>
            <person name="Spring S."/>
        </authorList>
    </citation>
    <scope>NUCLEOTIDE SEQUENCE [LARGE SCALE GENOMIC DNA]</scope>
    <source>
        <strain evidence="2 3">L21-TH-D2</strain>
    </source>
</reference>
<organism evidence="2 3">
    <name type="scientific">Caldisalinibacter kiritimatiensis</name>
    <dbReference type="NCBI Taxonomy" id="1304284"/>
    <lineage>
        <taxon>Bacteria</taxon>
        <taxon>Bacillati</taxon>
        <taxon>Bacillota</taxon>
        <taxon>Tissierellia</taxon>
        <taxon>Tissierellales</taxon>
        <taxon>Thermohalobacteraceae</taxon>
        <taxon>Caldisalinibacter</taxon>
    </lineage>
</organism>
<accession>R1ASX8</accession>
<dbReference type="PATRIC" id="fig|1304284.3.peg.1696"/>
<dbReference type="STRING" id="1304284.L21TH_1727"/>
<dbReference type="Proteomes" id="UP000013378">
    <property type="component" value="Unassembled WGS sequence"/>
</dbReference>
<gene>
    <name evidence="2" type="ORF">L21TH_1727</name>
</gene>
<feature type="coiled-coil region" evidence="1">
    <location>
        <begin position="175"/>
        <end position="209"/>
    </location>
</feature>
<comment type="caution">
    <text evidence="2">The sequence shown here is derived from an EMBL/GenBank/DDBJ whole genome shotgun (WGS) entry which is preliminary data.</text>
</comment>
<feature type="coiled-coil region" evidence="1">
    <location>
        <begin position="241"/>
        <end position="395"/>
    </location>
</feature>
<evidence type="ECO:0000256" key="1">
    <source>
        <dbReference type="SAM" id="Coils"/>
    </source>
</evidence>
<keyword evidence="1" id="KW-0175">Coiled coil</keyword>
<evidence type="ECO:0000313" key="3">
    <source>
        <dbReference type="Proteomes" id="UP000013378"/>
    </source>
</evidence>
<evidence type="ECO:0000313" key="2">
    <source>
        <dbReference type="EMBL" id="EOD00253.1"/>
    </source>
</evidence>